<keyword evidence="3 6" id="KW-0547">Nucleotide-binding</keyword>
<name>A0A670JXW1_PODMU</name>
<dbReference type="GO" id="GO:0005524">
    <property type="term" value="F:ATP binding"/>
    <property type="evidence" value="ECO:0007669"/>
    <property type="project" value="UniProtKB-UniRule"/>
</dbReference>
<dbReference type="PANTHER" id="PTHR24347">
    <property type="entry name" value="SERINE/THREONINE-PROTEIN KINASE"/>
    <property type="match status" value="1"/>
</dbReference>
<keyword evidence="2" id="KW-0808">Transferase</keyword>
<keyword evidence="4" id="KW-0418">Kinase</keyword>
<dbReference type="AlphaFoldDB" id="A0A670JXW1"/>
<organism evidence="8 9">
    <name type="scientific">Podarcis muralis</name>
    <name type="common">Wall lizard</name>
    <name type="synonym">Lacerta muralis</name>
    <dbReference type="NCBI Taxonomy" id="64176"/>
    <lineage>
        <taxon>Eukaryota</taxon>
        <taxon>Metazoa</taxon>
        <taxon>Chordata</taxon>
        <taxon>Craniata</taxon>
        <taxon>Vertebrata</taxon>
        <taxon>Euteleostomi</taxon>
        <taxon>Lepidosauria</taxon>
        <taxon>Squamata</taxon>
        <taxon>Bifurcata</taxon>
        <taxon>Unidentata</taxon>
        <taxon>Episquamata</taxon>
        <taxon>Laterata</taxon>
        <taxon>Lacertibaenia</taxon>
        <taxon>Lacertidae</taxon>
        <taxon>Podarcis</taxon>
    </lineage>
</organism>
<proteinExistence type="predicted"/>
<sequence length="117" mass="13501">MWAHSEEDNAAPKSRADVEKSYEIGRTIGDGNFAVVMECHHRSTNQNYAMKIIDKSKLKGKEDMLENEILIIKSLSHPNIVSLIEVFETDGCTCWVCSFWTKILIFRKWIYTVGCER</sequence>
<evidence type="ECO:0000256" key="5">
    <source>
        <dbReference type="ARBA" id="ARBA00022840"/>
    </source>
</evidence>
<reference evidence="8" key="2">
    <citation type="submission" date="2025-08" db="UniProtKB">
        <authorList>
            <consortium name="Ensembl"/>
        </authorList>
    </citation>
    <scope>IDENTIFICATION</scope>
</reference>
<reference evidence="8" key="3">
    <citation type="submission" date="2025-09" db="UniProtKB">
        <authorList>
            <consortium name="Ensembl"/>
        </authorList>
    </citation>
    <scope>IDENTIFICATION</scope>
</reference>
<dbReference type="SUPFAM" id="SSF56112">
    <property type="entry name" value="Protein kinase-like (PK-like)"/>
    <property type="match status" value="1"/>
</dbReference>
<keyword evidence="9" id="KW-1185">Reference proteome</keyword>
<protein>
    <recommendedName>
        <fullName evidence="7">Protein kinase domain-containing protein</fullName>
    </recommendedName>
</protein>
<accession>A0A670JXW1</accession>
<dbReference type="FunFam" id="3.30.200.20:FF:000315">
    <property type="entry name" value="Calcium-dependent protein kinase 3"/>
    <property type="match status" value="1"/>
</dbReference>
<dbReference type="InterPro" id="IPR017441">
    <property type="entry name" value="Protein_kinase_ATP_BS"/>
</dbReference>
<dbReference type="Pfam" id="PF00069">
    <property type="entry name" value="Pkinase"/>
    <property type="match status" value="1"/>
</dbReference>
<dbReference type="Ensembl" id="ENSPMRT00000030438.1">
    <property type="protein sequence ID" value="ENSPMRP00000028695.1"/>
    <property type="gene ID" value="ENSPMRG00000018540.1"/>
</dbReference>
<dbReference type="Gene3D" id="3.30.200.20">
    <property type="entry name" value="Phosphorylase Kinase, domain 1"/>
    <property type="match status" value="1"/>
</dbReference>
<dbReference type="PROSITE" id="PS00107">
    <property type="entry name" value="PROTEIN_KINASE_ATP"/>
    <property type="match status" value="1"/>
</dbReference>
<dbReference type="PROSITE" id="PS50011">
    <property type="entry name" value="PROTEIN_KINASE_DOM"/>
    <property type="match status" value="1"/>
</dbReference>
<evidence type="ECO:0000256" key="3">
    <source>
        <dbReference type="ARBA" id="ARBA00022741"/>
    </source>
</evidence>
<feature type="domain" description="Protein kinase" evidence="7">
    <location>
        <begin position="22"/>
        <end position="117"/>
    </location>
</feature>
<evidence type="ECO:0000259" key="7">
    <source>
        <dbReference type="PROSITE" id="PS50011"/>
    </source>
</evidence>
<feature type="binding site" evidence="6">
    <location>
        <position position="51"/>
    </location>
    <ligand>
        <name>ATP</name>
        <dbReference type="ChEBI" id="CHEBI:30616"/>
    </ligand>
</feature>
<evidence type="ECO:0000256" key="2">
    <source>
        <dbReference type="ARBA" id="ARBA00022679"/>
    </source>
</evidence>
<dbReference type="InterPro" id="IPR000719">
    <property type="entry name" value="Prot_kinase_dom"/>
</dbReference>
<evidence type="ECO:0000256" key="4">
    <source>
        <dbReference type="ARBA" id="ARBA00022777"/>
    </source>
</evidence>
<evidence type="ECO:0000313" key="8">
    <source>
        <dbReference type="Ensembl" id="ENSPMRP00000028695.1"/>
    </source>
</evidence>
<keyword evidence="1" id="KW-0723">Serine/threonine-protein kinase</keyword>
<evidence type="ECO:0000313" key="9">
    <source>
        <dbReference type="Proteomes" id="UP000472272"/>
    </source>
</evidence>
<keyword evidence="5 6" id="KW-0067">ATP-binding</keyword>
<reference evidence="8 9" key="1">
    <citation type="journal article" date="2019" name="Proc. Natl. Acad. Sci. U.S.A.">
        <title>Regulatory changes in pterin and carotenoid genes underlie balanced color polymorphisms in the wall lizard.</title>
        <authorList>
            <person name="Andrade P."/>
            <person name="Pinho C."/>
            <person name="Perez I de Lanuza G."/>
            <person name="Afonso S."/>
            <person name="Brejcha J."/>
            <person name="Rubin C.J."/>
            <person name="Wallerman O."/>
            <person name="Pereira P."/>
            <person name="Sabatino S.J."/>
            <person name="Bellati A."/>
            <person name="Pellitteri-Rosa D."/>
            <person name="Bosakova Z."/>
            <person name="Bunikis I."/>
            <person name="Carretero M.A."/>
            <person name="Feiner N."/>
            <person name="Marsik P."/>
            <person name="Pauperio F."/>
            <person name="Salvi D."/>
            <person name="Soler L."/>
            <person name="While G.M."/>
            <person name="Uller T."/>
            <person name="Font E."/>
            <person name="Andersson L."/>
            <person name="Carneiro M."/>
        </authorList>
    </citation>
    <scope>NUCLEOTIDE SEQUENCE</scope>
</reference>
<dbReference type="GeneTree" id="ENSGT00940000159476"/>
<evidence type="ECO:0000256" key="1">
    <source>
        <dbReference type="ARBA" id="ARBA00022527"/>
    </source>
</evidence>
<dbReference type="GO" id="GO:0004674">
    <property type="term" value="F:protein serine/threonine kinase activity"/>
    <property type="evidence" value="ECO:0007669"/>
    <property type="project" value="UniProtKB-KW"/>
</dbReference>
<dbReference type="InterPro" id="IPR011009">
    <property type="entry name" value="Kinase-like_dom_sf"/>
</dbReference>
<evidence type="ECO:0000256" key="6">
    <source>
        <dbReference type="PROSITE-ProRule" id="PRU10141"/>
    </source>
</evidence>
<dbReference type="Proteomes" id="UP000472272">
    <property type="component" value="Chromosome 12"/>
</dbReference>